<dbReference type="Gene3D" id="3.40.50.2300">
    <property type="match status" value="2"/>
</dbReference>
<proteinExistence type="predicted"/>
<dbReference type="InterPro" id="IPR028082">
    <property type="entry name" value="Peripla_BP_I"/>
</dbReference>
<feature type="compositionally biased region" description="Basic and acidic residues" evidence="5">
    <location>
        <begin position="20"/>
        <end position="49"/>
    </location>
</feature>
<feature type="region of interest" description="Disordered" evidence="5">
    <location>
        <begin position="1"/>
        <end position="64"/>
    </location>
</feature>
<dbReference type="GO" id="GO:0016020">
    <property type="term" value="C:membrane"/>
    <property type="evidence" value="ECO:0007669"/>
    <property type="project" value="UniProtKB-SubCell"/>
</dbReference>
<evidence type="ECO:0000259" key="6">
    <source>
        <dbReference type="Pfam" id="PF01094"/>
    </source>
</evidence>
<comment type="subcellular location">
    <subcellularLocation>
        <location evidence="1">Membrane</location>
    </subcellularLocation>
</comment>
<organism evidence="7 8">
    <name type="scientific">Pleuronectes platessa</name>
    <name type="common">European plaice</name>
    <dbReference type="NCBI Taxonomy" id="8262"/>
    <lineage>
        <taxon>Eukaryota</taxon>
        <taxon>Metazoa</taxon>
        <taxon>Chordata</taxon>
        <taxon>Craniata</taxon>
        <taxon>Vertebrata</taxon>
        <taxon>Euteleostomi</taxon>
        <taxon>Actinopterygii</taxon>
        <taxon>Neopterygii</taxon>
        <taxon>Teleostei</taxon>
        <taxon>Neoteleostei</taxon>
        <taxon>Acanthomorphata</taxon>
        <taxon>Carangaria</taxon>
        <taxon>Pleuronectiformes</taxon>
        <taxon>Pleuronectoidei</taxon>
        <taxon>Pleuronectidae</taxon>
        <taxon>Pleuronectes</taxon>
    </lineage>
</organism>
<evidence type="ECO:0000256" key="1">
    <source>
        <dbReference type="ARBA" id="ARBA00004370"/>
    </source>
</evidence>
<dbReference type="AlphaFoldDB" id="A0A9N7UFM6"/>
<keyword evidence="4" id="KW-0472">Membrane</keyword>
<keyword evidence="2" id="KW-0812">Transmembrane</keyword>
<evidence type="ECO:0000313" key="8">
    <source>
        <dbReference type="Proteomes" id="UP001153269"/>
    </source>
</evidence>
<dbReference type="InterPro" id="IPR001828">
    <property type="entry name" value="ANF_lig-bd_rcpt"/>
</dbReference>
<dbReference type="SUPFAM" id="SSF53822">
    <property type="entry name" value="Periplasmic binding protein-like I"/>
    <property type="match status" value="1"/>
</dbReference>
<keyword evidence="8" id="KW-1185">Reference proteome</keyword>
<gene>
    <name evidence="7" type="ORF">PLEPLA_LOCUS19138</name>
</gene>
<feature type="domain" description="Receptor ligand binding region" evidence="6">
    <location>
        <begin position="102"/>
        <end position="313"/>
    </location>
</feature>
<dbReference type="EMBL" id="CADEAL010001311">
    <property type="protein sequence ID" value="CAB1431139.1"/>
    <property type="molecule type" value="Genomic_DNA"/>
</dbReference>
<evidence type="ECO:0000256" key="4">
    <source>
        <dbReference type="ARBA" id="ARBA00023136"/>
    </source>
</evidence>
<evidence type="ECO:0000256" key="3">
    <source>
        <dbReference type="ARBA" id="ARBA00022989"/>
    </source>
</evidence>
<sequence length="316" mass="36434">MNHSRGEERRRGERRRRRRGGDERRGGEEERRRGGEERRRRGEEEERRVRSCRKTAADPGVHTSQGLVGRWGRFDVLLEKMQPLRRQRSTRLTQNQHQPETILDTAAERTWQVTSVNLDTLTESGFIKMLTDLELKKDFKVIVNCELLRLNSILQLISAQKRNLKDYHFILANLGFMDPGFVDLTGFMDLNVTEFQKLGANVTGFQLMNWSDPAVEKLNQDWLNFDTKDLKVARRPLKYTGALTYDGVSAMATAFQNLRRQRIDISRRGNAGECLANPPAPWGQGIDIQRALQQVRLEGLTGHVQFDDQGHRPTTP</sequence>
<dbReference type="Proteomes" id="UP001153269">
    <property type="component" value="Unassembled WGS sequence"/>
</dbReference>
<accession>A0A9N7UFM6</accession>
<comment type="caution">
    <text evidence="7">The sequence shown here is derived from an EMBL/GenBank/DDBJ whole genome shotgun (WGS) entry which is preliminary data.</text>
</comment>
<evidence type="ECO:0000256" key="2">
    <source>
        <dbReference type="ARBA" id="ARBA00022692"/>
    </source>
</evidence>
<evidence type="ECO:0000313" key="7">
    <source>
        <dbReference type="EMBL" id="CAB1431139.1"/>
    </source>
</evidence>
<keyword evidence="3" id="KW-1133">Transmembrane helix</keyword>
<feature type="compositionally biased region" description="Basic and acidic residues" evidence="5">
    <location>
        <begin position="1"/>
        <end position="11"/>
    </location>
</feature>
<name>A0A9N7UFM6_PLEPL</name>
<dbReference type="Pfam" id="PF01094">
    <property type="entry name" value="ANF_receptor"/>
    <property type="match status" value="1"/>
</dbReference>
<evidence type="ECO:0000256" key="5">
    <source>
        <dbReference type="SAM" id="MobiDB-lite"/>
    </source>
</evidence>
<protein>
    <recommendedName>
        <fullName evidence="6">Receptor ligand binding region domain-containing protein</fullName>
    </recommendedName>
</protein>
<reference evidence="7" key="1">
    <citation type="submission" date="2020-03" db="EMBL/GenBank/DDBJ databases">
        <authorList>
            <person name="Weist P."/>
        </authorList>
    </citation>
    <scope>NUCLEOTIDE SEQUENCE</scope>
</reference>